<evidence type="ECO:0000313" key="3">
    <source>
        <dbReference type="Proteomes" id="UP000237640"/>
    </source>
</evidence>
<dbReference type="Pfam" id="PF13380">
    <property type="entry name" value="CoA_binding_2"/>
    <property type="match status" value="1"/>
</dbReference>
<name>A0A2T0M6T6_9FLAO</name>
<protein>
    <recommendedName>
        <fullName evidence="1">CoA-binding domain-containing protein</fullName>
    </recommendedName>
</protein>
<gene>
    <name evidence="2" type="ORF">CLV81_4088</name>
</gene>
<accession>A0A2T0M6T6</accession>
<proteinExistence type="predicted"/>
<evidence type="ECO:0000259" key="1">
    <source>
        <dbReference type="Pfam" id="PF13380"/>
    </source>
</evidence>
<keyword evidence="3" id="KW-1185">Reference proteome</keyword>
<dbReference type="Proteomes" id="UP000237640">
    <property type="component" value="Unassembled WGS sequence"/>
</dbReference>
<comment type="caution">
    <text evidence="2">The sequence shown here is derived from an EMBL/GenBank/DDBJ whole genome shotgun (WGS) entry which is preliminary data.</text>
</comment>
<dbReference type="Gene3D" id="3.40.50.720">
    <property type="entry name" value="NAD(P)-binding Rossmann-like Domain"/>
    <property type="match status" value="1"/>
</dbReference>
<dbReference type="InterPro" id="IPR036291">
    <property type="entry name" value="NAD(P)-bd_dom_sf"/>
</dbReference>
<dbReference type="AlphaFoldDB" id="A0A2T0M6T6"/>
<feature type="domain" description="CoA-binding" evidence="1">
    <location>
        <begin position="4"/>
        <end position="114"/>
    </location>
</feature>
<dbReference type="InterPro" id="IPR003781">
    <property type="entry name" value="CoA-bd"/>
</dbReference>
<dbReference type="OrthoDB" id="708726at2"/>
<sequence length="119" mass="13698">MVKTLVFGASPNPSRYSNIAIRRLVENEIETEAYGLRPGVVSGIEITNRLEDFQDIDTVSLYLNPRRQQEYYQSIINMKPRRVIFNPGTENPEFQVMLKENDIEVEVACTLVLLATDQY</sequence>
<organism evidence="2 3">
    <name type="scientific">Flagellimonas meridianipacifica</name>
    <dbReference type="NCBI Taxonomy" id="1080225"/>
    <lineage>
        <taxon>Bacteria</taxon>
        <taxon>Pseudomonadati</taxon>
        <taxon>Bacteroidota</taxon>
        <taxon>Flavobacteriia</taxon>
        <taxon>Flavobacteriales</taxon>
        <taxon>Flavobacteriaceae</taxon>
        <taxon>Flagellimonas</taxon>
    </lineage>
</organism>
<evidence type="ECO:0000313" key="2">
    <source>
        <dbReference type="EMBL" id="PRX53181.1"/>
    </source>
</evidence>
<dbReference type="RefSeq" id="WP_106147983.1">
    <property type="nucleotide sequence ID" value="NZ_PVYX01000003.1"/>
</dbReference>
<reference evidence="2 3" key="1">
    <citation type="submission" date="2018-03" db="EMBL/GenBank/DDBJ databases">
        <title>Genomic Encyclopedia of Archaeal and Bacterial Type Strains, Phase II (KMG-II): from individual species to whole genera.</title>
        <authorList>
            <person name="Goeker M."/>
        </authorList>
    </citation>
    <scope>NUCLEOTIDE SEQUENCE [LARGE SCALE GENOMIC DNA]</scope>
    <source>
        <strain evidence="2 3">DSM 25027</strain>
    </source>
</reference>
<dbReference type="SUPFAM" id="SSF51735">
    <property type="entry name" value="NAD(P)-binding Rossmann-fold domains"/>
    <property type="match status" value="1"/>
</dbReference>
<dbReference type="EMBL" id="PVYX01000003">
    <property type="protein sequence ID" value="PRX53181.1"/>
    <property type="molecule type" value="Genomic_DNA"/>
</dbReference>